<dbReference type="CDD" id="cd21175">
    <property type="entry name" value="LPMO_AA9"/>
    <property type="match status" value="1"/>
</dbReference>
<comment type="catalytic activity">
    <reaction evidence="14">
        <text>[(1-&gt;4)-beta-D-glucosyl]n+m + reduced acceptor + O2 = 4-dehydro-beta-D-glucosyl-[(1-&gt;4)-beta-D-glucosyl]n-1 + [(1-&gt;4)-beta-D-glucosyl]m + acceptor + H2O.</text>
        <dbReference type="EC" id="1.14.99.56"/>
    </reaction>
</comment>
<feature type="domain" description="CBM1" evidence="17">
    <location>
        <begin position="298"/>
        <end position="334"/>
    </location>
</feature>
<feature type="signal peptide" evidence="16">
    <location>
        <begin position="1"/>
        <end position="19"/>
    </location>
</feature>
<evidence type="ECO:0000256" key="5">
    <source>
        <dbReference type="ARBA" id="ARBA00022729"/>
    </source>
</evidence>
<evidence type="ECO:0000256" key="1">
    <source>
        <dbReference type="ARBA" id="ARBA00001973"/>
    </source>
</evidence>
<dbReference type="GO" id="GO:0046872">
    <property type="term" value="F:metal ion binding"/>
    <property type="evidence" value="ECO:0007669"/>
    <property type="project" value="UniProtKB-KW"/>
</dbReference>
<evidence type="ECO:0000313" key="19">
    <source>
        <dbReference type="Proteomes" id="UP000829685"/>
    </source>
</evidence>
<evidence type="ECO:0000256" key="4">
    <source>
        <dbReference type="ARBA" id="ARBA00022723"/>
    </source>
</evidence>
<evidence type="ECO:0000256" key="7">
    <source>
        <dbReference type="ARBA" id="ARBA00023002"/>
    </source>
</evidence>
<keyword evidence="19" id="KW-1185">Reference proteome</keyword>
<dbReference type="Pfam" id="PF00734">
    <property type="entry name" value="CBM_1"/>
    <property type="match status" value="1"/>
</dbReference>
<keyword evidence="4" id="KW-0479">Metal-binding</keyword>
<dbReference type="Proteomes" id="UP000829685">
    <property type="component" value="Unassembled WGS sequence"/>
</dbReference>
<keyword evidence="10" id="KW-1015">Disulfide bond</keyword>
<organism evidence="18 19">
    <name type="scientific">Neoarthrinium moseri</name>
    <dbReference type="NCBI Taxonomy" id="1658444"/>
    <lineage>
        <taxon>Eukaryota</taxon>
        <taxon>Fungi</taxon>
        <taxon>Dikarya</taxon>
        <taxon>Ascomycota</taxon>
        <taxon>Pezizomycotina</taxon>
        <taxon>Sordariomycetes</taxon>
        <taxon>Xylariomycetidae</taxon>
        <taxon>Amphisphaeriales</taxon>
        <taxon>Apiosporaceae</taxon>
        <taxon>Neoarthrinium</taxon>
    </lineage>
</organism>
<evidence type="ECO:0000256" key="14">
    <source>
        <dbReference type="ARBA" id="ARBA00045077"/>
    </source>
</evidence>
<comment type="similarity">
    <text evidence="13">Belongs to the polysaccharide monooxygenase AA9 family.</text>
</comment>
<accession>A0A9P9WCZ7</accession>
<evidence type="ECO:0000256" key="15">
    <source>
        <dbReference type="ARBA" id="ARBA00047174"/>
    </source>
</evidence>
<dbReference type="EMBL" id="JAFIMR010000038">
    <property type="protein sequence ID" value="KAI1857933.1"/>
    <property type="molecule type" value="Genomic_DNA"/>
</dbReference>
<evidence type="ECO:0000256" key="2">
    <source>
        <dbReference type="ARBA" id="ARBA00004613"/>
    </source>
</evidence>
<dbReference type="PANTHER" id="PTHR33353:SF9">
    <property type="entry name" value="ENDOGLUCANASE II"/>
    <property type="match status" value="1"/>
</dbReference>
<dbReference type="Pfam" id="PF03443">
    <property type="entry name" value="AA9"/>
    <property type="match status" value="1"/>
</dbReference>
<dbReference type="GO" id="GO:0005576">
    <property type="term" value="C:extracellular region"/>
    <property type="evidence" value="ECO:0007669"/>
    <property type="project" value="UniProtKB-SubCell"/>
</dbReference>
<gene>
    <name evidence="18" type="ORF">JX265_010963</name>
</gene>
<dbReference type="InterPro" id="IPR035971">
    <property type="entry name" value="CBD_sf"/>
</dbReference>
<dbReference type="GO" id="GO:0030248">
    <property type="term" value="F:cellulose binding"/>
    <property type="evidence" value="ECO:0007669"/>
    <property type="project" value="InterPro"/>
</dbReference>
<keyword evidence="3" id="KW-0964">Secreted</keyword>
<sequence>MKVALYAVLTALAVSDVSAHAIFQQLWVDGVDMGSQCVRMPKSNSPVTNVAGADIRCNAGGTVGVSGKCSVAPGSTVTVEMHQQPGDRNCKNEAIGGAHYGPVNVYLSKVDDASKSDGSGSFYKIFQNSWAPKSGGNSADDDFWGTKDLSNCCGRMDVPIPADTPAGDYLLRAEVIALHTAGSSGGAQFYISCYQITVKGSGKASAAVPAGVKFPGALKASDPGILVNIHSKLSTYVNPGPTVVPGGEVRTPGLGCTGCEKTCAVGKGAVGTVVQDSPPAETGASNAGGSASGSSGVCAQAQYQQCGGTGYTGCSTCASGATCKAQSPYYSQCI</sequence>
<evidence type="ECO:0000256" key="9">
    <source>
        <dbReference type="ARBA" id="ARBA00023033"/>
    </source>
</evidence>
<keyword evidence="5 16" id="KW-0732">Signal</keyword>
<dbReference type="GO" id="GO:0030245">
    <property type="term" value="P:cellulose catabolic process"/>
    <property type="evidence" value="ECO:0007669"/>
    <property type="project" value="UniProtKB-KW"/>
</dbReference>
<name>A0A9P9WCZ7_9PEZI</name>
<dbReference type="EC" id="1.14.99.56" evidence="15"/>
<keyword evidence="9" id="KW-0503">Monooxygenase</keyword>
<evidence type="ECO:0000256" key="13">
    <source>
        <dbReference type="ARBA" id="ARBA00044502"/>
    </source>
</evidence>
<comment type="cofactor">
    <cofactor evidence="1">
        <name>Cu(2+)</name>
        <dbReference type="ChEBI" id="CHEBI:29036"/>
    </cofactor>
</comment>
<keyword evidence="6" id="KW-0136">Cellulose degradation</keyword>
<evidence type="ECO:0000259" key="17">
    <source>
        <dbReference type="PROSITE" id="PS51164"/>
    </source>
</evidence>
<evidence type="ECO:0000313" key="18">
    <source>
        <dbReference type="EMBL" id="KAI1857933.1"/>
    </source>
</evidence>
<comment type="caution">
    <text evidence="18">The sequence shown here is derived from an EMBL/GenBank/DDBJ whole genome shotgun (WGS) entry which is preliminary data.</text>
</comment>
<comment type="subcellular location">
    <subcellularLocation>
        <location evidence="2">Secreted</location>
    </subcellularLocation>
</comment>
<dbReference type="InterPro" id="IPR049892">
    <property type="entry name" value="AA9"/>
</dbReference>
<evidence type="ECO:0000256" key="16">
    <source>
        <dbReference type="SAM" id="SignalP"/>
    </source>
</evidence>
<dbReference type="AlphaFoldDB" id="A0A9P9WCZ7"/>
<keyword evidence="12" id="KW-0624">Polysaccharide degradation</keyword>
<evidence type="ECO:0000256" key="10">
    <source>
        <dbReference type="ARBA" id="ARBA00023157"/>
    </source>
</evidence>
<reference evidence="18" key="1">
    <citation type="submission" date="2021-03" db="EMBL/GenBank/DDBJ databases">
        <title>Revisited historic fungal species revealed as producer of novel bioactive compounds through whole genome sequencing and comparative genomics.</title>
        <authorList>
            <person name="Vignolle G.A."/>
            <person name="Hochenegger N."/>
            <person name="Mach R.L."/>
            <person name="Mach-Aigner A.R."/>
            <person name="Javad Rahimi M."/>
            <person name="Salim K.A."/>
            <person name="Chan C.M."/>
            <person name="Lim L.B.L."/>
            <person name="Cai F."/>
            <person name="Druzhinina I.S."/>
            <person name="U'Ren J.M."/>
            <person name="Derntl C."/>
        </authorList>
    </citation>
    <scope>NUCLEOTIDE SEQUENCE</scope>
    <source>
        <strain evidence="18">TUCIM 5799</strain>
    </source>
</reference>
<dbReference type="PROSITE" id="PS51164">
    <property type="entry name" value="CBM1_2"/>
    <property type="match status" value="1"/>
</dbReference>
<evidence type="ECO:0000256" key="11">
    <source>
        <dbReference type="ARBA" id="ARBA00023277"/>
    </source>
</evidence>
<dbReference type="InterPro" id="IPR005103">
    <property type="entry name" value="AA9_LPMO"/>
</dbReference>
<dbReference type="SUPFAM" id="SSF57180">
    <property type="entry name" value="Cellulose-binding domain"/>
    <property type="match status" value="1"/>
</dbReference>
<feature type="chain" id="PRO_5040462499" description="lytic cellulose monooxygenase (C4-dehydrogenating)" evidence="16">
    <location>
        <begin position="20"/>
        <end position="334"/>
    </location>
</feature>
<dbReference type="OrthoDB" id="3238762at2759"/>
<dbReference type="GO" id="GO:0004497">
    <property type="term" value="F:monooxygenase activity"/>
    <property type="evidence" value="ECO:0007669"/>
    <property type="project" value="UniProtKB-KW"/>
</dbReference>
<dbReference type="InterPro" id="IPR000254">
    <property type="entry name" value="CBD"/>
</dbReference>
<keyword evidence="7" id="KW-0560">Oxidoreductase</keyword>
<evidence type="ECO:0000256" key="6">
    <source>
        <dbReference type="ARBA" id="ARBA00023001"/>
    </source>
</evidence>
<dbReference type="PROSITE" id="PS00562">
    <property type="entry name" value="CBM1_1"/>
    <property type="match status" value="1"/>
</dbReference>
<evidence type="ECO:0000256" key="8">
    <source>
        <dbReference type="ARBA" id="ARBA00023008"/>
    </source>
</evidence>
<dbReference type="Gene3D" id="2.70.50.70">
    <property type="match status" value="1"/>
</dbReference>
<dbReference type="PANTHER" id="PTHR33353">
    <property type="entry name" value="PUTATIVE (AFU_ORTHOLOGUE AFUA_1G12560)-RELATED"/>
    <property type="match status" value="1"/>
</dbReference>
<protein>
    <recommendedName>
        <fullName evidence="15">lytic cellulose monooxygenase (C4-dehydrogenating)</fullName>
        <ecNumber evidence="15">1.14.99.56</ecNumber>
    </recommendedName>
</protein>
<evidence type="ECO:0000256" key="3">
    <source>
        <dbReference type="ARBA" id="ARBA00022525"/>
    </source>
</evidence>
<dbReference type="SMART" id="SM00236">
    <property type="entry name" value="fCBD"/>
    <property type="match status" value="1"/>
</dbReference>
<proteinExistence type="inferred from homology"/>
<keyword evidence="11" id="KW-0119">Carbohydrate metabolism</keyword>
<evidence type="ECO:0000256" key="12">
    <source>
        <dbReference type="ARBA" id="ARBA00023326"/>
    </source>
</evidence>
<keyword evidence="8" id="KW-0186">Copper</keyword>